<evidence type="ECO:0000256" key="1">
    <source>
        <dbReference type="SAM" id="MobiDB-lite"/>
    </source>
</evidence>
<feature type="signal peptide" evidence="2">
    <location>
        <begin position="1"/>
        <end position="21"/>
    </location>
</feature>
<dbReference type="SUPFAM" id="SSF48452">
    <property type="entry name" value="TPR-like"/>
    <property type="match status" value="1"/>
</dbReference>
<dbReference type="AlphaFoldDB" id="A0A371B631"/>
<protein>
    <submittedName>
        <fullName evidence="3">Uncharacterized protein</fullName>
    </submittedName>
</protein>
<dbReference type="Gene3D" id="1.20.5.340">
    <property type="match status" value="1"/>
</dbReference>
<keyword evidence="4" id="KW-1185">Reference proteome</keyword>
<gene>
    <name evidence="3" type="ORF">DXH95_13985</name>
</gene>
<organism evidence="3 4">
    <name type="scientific">Sphingorhabdus pulchriflava</name>
    <dbReference type="NCBI Taxonomy" id="2292257"/>
    <lineage>
        <taxon>Bacteria</taxon>
        <taxon>Pseudomonadati</taxon>
        <taxon>Pseudomonadota</taxon>
        <taxon>Alphaproteobacteria</taxon>
        <taxon>Sphingomonadales</taxon>
        <taxon>Sphingomonadaceae</taxon>
        <taxon>Sphingorhabdus</taxon>
    </lineage>
</organism>
<sequence length="298" mass="31815">MKIVYLLSAAALALAPTIVHAQDTNVEGRVTKLEKEMRSVQRKVFPDGAGKFFEPDIQADPAKAATSGTPSASAVTDLIARVDALETQLATLTGQVEQQGAKMTSMDSRLKELEAQIKSASAAAATPEPKPVAVAPKPAPAAAKPAPTPAKPSASRTAAVAAIQKPSTGDAFEDGYSYGYRLWESKFYPEAQVQLQETVSKYPKHKRVSYARNLLGRAWLDEGKPATAVKIFYDNYKNDPKGDRAPESLYFLGEALTDLNKAAEACEAFGQLASAYPAEASGRLAGRLAEGRKKAKCK</sequence>
<dbReference type="Proteomes" id="UP000263833">
    <property type="component" value="Unassembled WGS sequence"/>
</dbReference>
<feature type="region of interest" description="Disordered" evidence="1">
    <location>
        <begin position="120"/>
        <end position="156"/>
    </location>
</feature>
<name>A0A371B631_9SPHN</name>
<evidence type="ECO:0000313" key="3">
    <source>
        <dbReference type="EMBL" id="RDV03014.1"/>
    </source>
</evidence>
<dbReference type="EMBL" id="QRGP01000002">
    <property type="protein sequence ID" value="RDV03014.1"/>
    <property type="molecule type" value="Genomic_DNA"/>
</dbReference>
<dbReference type="InterPro" id="IPR011990">
    <property type="entry name" value="TPR-like_helical_dom_sf"/>
</dbReference>
<accession>A0A371B631</accession>
<comment type="caution">
    <text evidence="3">The sequence shown here is derived from an EMBL/GenBank/DDBJ whole genome shotgun (WGS) entry which is preliminary data.</text>
</comment>
<evidence type="ECO:0000313" key="4">
    <source>
        <dbReference type="Proteomes" id="UP000263833"/>
    </source>
</evidence>
<evidence type="ECO:0000256" key="2">
    <source>
        <dbReference type="SAM" id="SignalP"/>
    </source>
</evidence>
<dbReference type="RefSeq" id="WP_115550117.1">
    <property type="nucleotide sequence ID" value="NZ_QRGP01000002.1"/>
</dbReference>
<keyword evidence="2" id="KW-0732">Signal</keyword>
<feature type="chain" id="PRO_5016563255" evidence="2">
    <location>
        <begin position="22"/>
        <end position="298"/>
    </location>
</feature>
<proteinExistence type="predicted"/>
<dbReference type="OrthoDB" id="7390214at2"/>
<dbReference type="Gene3D" id="1.25.40.10">
    <property type="entry name" value="Tetratricopeptide repeat domain"/>
    <property type="match status" value="1"/>
</dbReference>
<reference evidence="4" key="1">
    <citation type="submission" date="2018-08" db="EMBL/GenBank/DDBJ databases">
        <authorList>
            <person name="Kim S.-J."/>
            <person name="Jung G.-Y."/>
        </authorList>
    </citation>
    <scope>NUCLEOTIDE SEQUENCE [LARGE SCALE GENOMIC DNA]</scope>
    <source>
        <strain evidence="4">GY_G</strain>
    </source>
</reference>